<protein>
    <submittedName>
        <fullName evidence="2">DUF1353 domain-containing protein</fullName>
    </submittedName>
</protein>
<dbReference type="PROSITE" id="PS51257">
    <property type="entry name" value="PROKAR_LIPOPROTEIN"/>
    <property type="match status" value="1"/>
</dbReference>
<proteinExistence type="predicted"/>
<dbReference type="EMBL" id="JAESVP010000011">
    <property type="protein sequence ID" value="MBL4929850.1"/>
    <property type="molecule type" value="Genomic_DNA"/>
</dbReference>
<keyword evidence="3" id="KW-1185">Reference proteome</keyword>
<feature type="region of interest" description="Disordered" evidence="1">
    <location>
        <begin position="231"/>
        <end position="262"/>
    </location>
</feature>
<dbReference type="Proteomes" id="UP000619033">
    <property type="component" value="Unassembled WGS sequence"/>
</dbReference>
<sequence length="262" mass="28680">MPRSRQPFARPFLPVVFSVALVLGGCVSSPDRLADARLPLSPDECGQDTVSGQTCRFRNAPLALEPKPVTLPGRPYTFYPTARKLDFVDGKARGWTAARLTLTDGASIPPVFVSVIGNPRDPEFALAAAMHDAYCGIGNEAGPAYHAATWQDVHRMFYDTLVAGGTRPARAKIMFAAVWLGGPRWYPHSGAPDISMDRLPDSEKRQALRAAIAYINTANPSLPDLIRALDQQEREMKAHAQTIERAEDRASQRDREGSQQSP</sequence>
<name>A0A8J7MRC4_9RHOB</name>
<dbReference type="AlphaFoldDB" id="A0A8J7MRC4"/>
<reference evidence="2" key="1">
    <citation type="submission" date="2021-01" db="EMBL/GenBank/DDBJ databases">
        <title>Genome seq and assembly of Tabrizicola sp. KVB23.</title>
        <authorList>
            <person name="Chhetri G."/>
        </authorList>
    </citation>
    <scope>NUCLEOTIDE SEQUENCE</scope>
    <source>
        <strain evidence="2">KVB23</strain>
    </source>
</reference>
<gene>
    <name evidence="2" type="ORF">JI744_17235</name>
</gene>
<organism evidence="2 3">
    <name type="scientific">Fuscibacter oryzae</name>
    <dbReference type="NCBI Taxonomy" id="2803939"/>
    <lineage>
        <taxon>Bacteria</taxon>
        <taxon>Pseudomonadati</taxon>
        <taxon>Pseudomonadota</taxon>
        <taxon>Alphaproteobacteria</taxon>
        <taxon>Rhodobacterales</taxon>
        <taxon>Paracoccaceae</taxon>
        <taxon>Fuscibacter</taxon>
    </lineage>
</organism>
<dbReference type="Pfam" id="PF07087">
    <property type="entry name" value="DUF1353"/>
    <property type="match status" value="1"/>
</dbReference>
<evidence type="ECO:0000256" key="1">
    <source>
        <dbReference type="SAM" id="MobiDB-lite"/>
    </source>
</evidence>
<comment type="caution">
    <text evidence="2">The sequence shown here is derived from an EMBL/GenBank/DDBJ whole genome shotgun (WGS) entry which is preliminary data.</text>
</comment>
<accession>A0A8J7MRC4</accession>
<dbReference type="RefSeq" id="WP_202662419.1">
    <property type="nucleotide sequence ID" value="NZ_JAESVP010000011.1"/>
</dbReference>
<evidence type="ECO:0000313" key="3">
    <source>
        <dbReference type="Proteomes" id="UP000619033"/>
    </source>
</evidence>
<dbReference type="InterPro" id="IPR010767">
    <property type="entry name" value="Phage_CGC-2007_Cje0229"/>
</dbReference>
<evidence type="ECO:0000313" key="2">
    <source>
        <dbReference type="EMBL" id="MBL4929850.1"/>
    </source>
</evidence>